<dbReference type="RefSeq" id="WP_008858056.1">
    <property type="nucleotide sequence ID" value="NZ_AZEB01000011.1"/>
</dbReference>
<accession>A0A0R1NW09</accession>
<comment type="caution">
    <text evidence="2">The sequence shown here is derived from an EMBL/GenBank/DDBJ whole genome shotgun (WGS) entry which is preliminary data.</text>
</comment>
<dbReference type="Pfam" id="PF10263">
    <property type="entry name" value="SprT-like"/>
    <property type="match status" value="1"/>
</dbReference>
<organism evidence="2 3">
    <name type="scientific">Lentilactobacillus kisonensis DSM 19906 = JCM 15041</name>
    <dbReference type="NCBI Taxonomy" id="1423766"/>
    <lineage>
        <taxon>Bacteria</taxon>
        <taxon>Bacillati</taxon>
        <taxon>Bacillota</taxon>
        <taxon>Bacilli</taxon>
        <taxon>Lactobacillales</taxon>
        <taxon>Lactobacillaceae</taxon>
        <taxon>Lentilactobacillus</taxon>
    </lineage>
</organism>
<evidence type="ECO:0000313" key="2">
    <source>
        <dbReference type="EMBL" id="KRL21925.1"/>
    </source>
</evidence>
<feature type="domain" description="SprT-like" evidence="1">
    <location>
        <begin position="4"/>
        <end position="148"/>
    </location>
</feature>
<dbReference type="SMART" id="SM00731">
    <property type="entry name" value="SprT"/>
    <property type="match status" value="1"/>
</dbReference>
<proteinExistence type="predicted"/>
<dbReference type="PATRIC" id="fig|1423766.4.peg.496"/>
<reference evidence="2 3" key="1">
    <citation type="journal article" date="2015" name="Genome Announc.">
        <title>Expanding the biotechnology potential of lactobacilli through comparative genomics of 213 strains and associated genera.</title>
        <authorList>
            <person name="Sun Z."/>
            <person name="Harris H.M."/>
            <person name="McCann A."/>
            <person name="Guo C."/>
            <person name="Argimon S."/>
            <person name="Zhang W."/>
            <person name="Yang X."/>
            <person name="Jeffery I.B."/>
            <person name="Cooney J.C."/>
            <person name="Kagawa T.F."/>
            <person name="Liu W."/>
            <person name="Song Y."/>
            <person name="Salvetti E."/>
            <person name="Wrobel A."/>
            <person name="Rasinkangas P."/>
            <person name="Parkhill J."/>
            <person name="Rea M.C."/>
            <person name="O'Sullivan O."/>
            <person name="Ritari J."/>
            <person name="Douillard F.P."/>
            <person name="Paul Ross R."/>
            <person name="Yang R."/>
            <person name="Briner A.E."/>
            <person name="Felis G.E."/>
            <person name="de Vos W.M."/>
            <person name="Barrangou R."/>
            <person name="Klaenhammer T.R."/>
            <person name="Caufield P.W."/>
            <person name="Cui Y."/>
            <person name="Zhang H."/>
            <person name="O'Toole P.W."/>
        </authorList>
    </citation>
    <scope>NUCLEOTIDE SEQUENCE [LARGE SCALE GENOMIC DNA]</scope>
    <source>
        <strain evidence="2 3">DSM 19906</strain>
    </source>
</reference>
<dbReference type="EMBL" id="AZEB01000011">
    <property type="protein sequence ID" value="KRL21925.1"/>
    <property type="molecule type" value="Genomic_DNA"/>
</dbReference>
<sequence>MTNTELQRLVEQISIKFFAKSFNHHAYFNSRLRTTGGRYHLDSHDIDINPKMDNDPTHQVLIGIVKHELCHYHLHMAGFSAKHNTPEFKRLLLAVGGSRYAPRLGNRVTSRFSYLYRCDQCGLEYHRKRKINVSKYVCGRCHGKLRLINYQLEKVSKGV</sequence>
<dbReference type="NCBIfam" id="NF003339">
    <property type="entry name" value="PRK04351.1"/>
    <property type="match status" value="1"/>
</dbReference>
<evidence type="ECO:0000313" key="3">
    <source>
        <dbReference type="Proteomes" id="UP000051439"/>
    </source>
</evidence>
<keyword evidence="3" id="KW-1185">Reference proteome</keyword>
<dbReference type="InterPro" id="IPR006640">
    <property type="entry name" value="SprT-like_domain"/>
</dbReference>
<dbReference type="GO" id="GO:0006950">
    <property type="term" value="P:response to stress"/>
    <property type="evidence" value="ECO:0007669"/>
    <property type="project" value="UniProtKB-ARBA"/>
</dbReference>
<evidence type="ECO:0000259" key="1">
    <source>
        <dbReference type="SMART" id="SM00731"/>
    </source>
</evidence>
<name>A0A0R1NW09_9LACO</name>
<dbReference type="InterPro" id="IPR035240">
    <property type="entry name" value="SprT_Zn_ribbon"/>
</dbReference>
<dbReference type="AlphaFoldDB" id="A0A0R1NW09"/>
<gene>
    <name evidence="2" type="ORF">FC98_GL000484</name>
</gene>
<dbReference type="Pfam" id="PF17283">
    <property type="entry name" value="Zn_ribbon_SprT"/>
    <property type="match status" value="1"/>
</dbReference>
<protein>
    <submittedName>
        <fullName evidence="2">Metallopeptidase, SprT family</fullName>
    </submittedName>
</protein>
<dbReference type="Proteomes" id="UP000051439">
    <property type="component" value="Unassembled WGS sequence"/>
</dbReference>